<evidence type="ECO:0000256" key="1">
    <source>
        <dbReference type="SAM" id="MobiDB-lite"/>
    </source>
</evidence>
<feature type="region of interest" description="Disordered" evidence="1">
    <location>
        <begin position="27"/>
        <end position="50"/>
    </location>
</feature>
<proteinExistence type="predicted"/>
<accession>A0A1Y6LPY0</accession>
<protein>
    <submittedName>
        <fullName evidence="2">Uncharacterized protein</fullName>
    </submittedName>
</protein>
<sequence length="182" mass="20545">MYLDLASTPVRFAFFILHTTAVKHAKASSASVQTRKEGQTSPPFANHGRASEAQIEAMDTTEMMGSSRWFEEFRRVSECIRDLRLDPMINSSSGINSAALNLIKEYVVRPAEWESTLSKLQKAADLATTEWDELGNLGLKDNEGRQHRNEVQDSPFSKWLADPARKDLLKGELRCRAESFPR</sequence>
<evidence type="ECO:0000313" key="3">
    <source>
        <dbReference type="Proteomes" id="UP000215453"/>
    </source>
</evidence>
<name>A0A1Y6LPY0_ZYMTR</name>
<gene>
    <name evidence="2" type="ORF">ZT1A5_G7905</name>
</gene>
<organism evidence="2 3">
    <name type="scientific">Zymoseptoria tritici ST99CH_1A5</name>
    <dbReference type="NCBI Taxonomy" id="1276529"/>
    <lineage>
        <taxon>Eukaryota</taxon>
        <taxon>Fungi</taxon>
        <taxon>Dikarya</taxon>
        <taxon>Ascomycota</taxon>
        <taxon>Pezizomycotina</taxon>
        <taxon>Dothideomycetes</taxon>
        <taxon>Dothideomycetidae</taxon>
        <taxon>Mycosphaerellales</taxon>
        <taxon>Mycosphaerellaceae</taxon>
        <taxon>Zymoseptoria</taxon>
    </lineage>
</organism>
<dbReference type="EMBL" id="LT882682">
    <property type="protein sequence ID" value="SMY26462.1"/>
    <property type="molecule type" value="Genomic_DNA"/>
</dbReference>
<dbReference type="AlphaFoldDB" id="A0A1Y6LPY0"/>
<evidence type="ECO:0000313" key="2">
    <source>
        <dbReference type="EMBL" id="SMY26462.1"/>
    </source>
</evidence>
<dbReference type="Proteomes" id="UP000215453">
    <property type="component" value="Chromosome 7"/>
</dbReference>
<reference evidence="2 3" key="1">
    <citation type="submission" date="2016-10" db="EMBL/GenBank/DDBJ databases">
        <authorList>
            <person name="Varghese N."/>
        </authorList>
    </citation>
    <scope>NUCLEOTIDE SEQUENCE [LARGE SCALE GENOMIC DNA]</scope>
</reference>